<dbReference type="CDD" id="cd05155">
    <property type="entry name" value="APH_ChoK_like_1"/>
    <property type="match status" value="1"/>
</dbReference>
<evidence type="ECO:0000313" key="3">
    <source>
        <dbReference type="Proteomes" id="UP000517694"/>
    </source>
</evidence>
<dbReference type="PANTHER" id="PTHR21310">
    <property type="entry name" value="AMINOGLYCOSIDE PHOSPHOTRANSFERASE-RELATED-RELATED"/>
    <property type="match status" value="1"/>
</dbReference>
<dbReference type="AlphaFoldDB" id="A0A7X1LSR6"/>
<dbReference type="RefSeq" id="WP_185948065.1">
    <property type="nucleotide sequence ID" value="NZ_JACMHY010000012.1"/>
</dbReference>
<accession>A0A7X1LSR6</accession>
<dbReference type="SUPFAM" id="SSF56112">
    <property type="entry name" value="Protein kinase-like (PK-like)"/>
    <property type="match status" value="1"/>
</dbReference>
<evidence type="ECO:0000259" key="1">
    <source>
        <dbReference type="Pfam" id="PF01636"/>
    </source>
</evidence>
<gene>
    <name evidence="2" type="ORF">H1R13_26515</name>
</gene>
<dbReference type="GO" id="GO:0016740">
    <property type="term" value="F:transferase activity"/>
    <property type="evidence" value="ECO:0007669"/>
    <property type="project" value="UniProtKB-KW"/>
</dbReference>
<sequence>MSTETSQAVAPAPDTALVRRLIAGRFPQWADLSLAPVASAGTANAMYRLGGDMVVRLPRTAGSARDVAKEHTWLPRLAPRLPVAVPAPLGQGEPTGDWPWPWSVYRWLDGRNPVPGRLEAPDRLAGDLAGFVAALRRLDPADGPAAYRGEPLAERDAVTREAVAGLRGTVDGPAATAVWEEALGAPGPARPVWIHSDLQPGNVLVARGRLSAVIDFQCVGLGDGAVDLIAAWYLLPAKAREVFRAAVGADDAAWARGRGWALSIALLELRYYRGRDARMAAIAAHVVEELLRDHRARHDGGTTPPRDGR</sequence>
<proteinExistence type="predicted"/>
<dbReference type="InterPro" id="IPR051678">
    <property type="entry name" value="AGP_Transferase"/>
</dbReference>
<dbReference type="InterPro" id="IPR011009">
    <property type="entry name" value="Kinase-like_dom_sf"/>
</dbReference>
<evidence type="ECO:0000313" key="2">
    <source>
        <dbReference type="EMBL" id="MBC2868388.1"/>
    </source>
</evidence>
<dbReference type="Gene3D" id="3.30.200.20">
    <property type="entry name" value="Phosphorylase Kinase, domain 1"/>
    <property type="match status" value="1"/>
</dbReference>
<keyword evidence="2" id="KW-0808">Transferase</keyword>
<dbReference type="Gene3D" id="3.90.1200.10">
    <property type="match status" value="1"/>
</dbReference>
<dbReference type="Proteomes" id="UP000517694">
    <property type="component" value="Unassembled WGS sequence"/>
</dbReference>
<comment type="caution">
    <text evidence="2">The sequence shown here is derived from an EMBL/GenBank/DDBJ whole genome shotgun (WGS) entry which is preliminary data.</text>
</comment>
<dbReference type="EMBL" id="JACMHY010000012">
    <property type="protein sequence ID" value="MBC2868388.1"/>
    <property type="molecule type" value="Genomic_DNA"/>
</dbReference>
<dbReference type="InterPro" id="IPR002575">
    <property type="entry name" value="Aminoglycoside_PTrfase"/>
</dbReference>
<feature type="domain" description="Aminoglycoside phosphotransferase" evidence="1">
    <location>
        <begin position="39"/>
        <end position="260"/>
    </location>
</feature>
<reference evidence="2 3" key="1">
    <citation type="submission" date="2020-08" db="EMBL/GenBank/DDBJ databases">
        <title>Whole-Genome Sequence of French Clinical Streptomyces mexicanus Strain Q0842.</title>
        <authorList>
            <person name="Boxberger M."/>
            <person name="La Scola B."/>
        </authorList>
    </citation>
    <scope>NUCLEOTIDE SEQUENCE [LARGE SCALE GENOMIC DNA]</scope>
    <source>
        <strain evidence="2 3">Marseille-Q0842</strain>
    </source>
</reference>
<dbReference type="Pfam" id="PF01636">
    <property type="entry name" value="APH"/>
    <property type="match status" value="1"/>
</dbReference>
<keyword evidence="3" id="KW-1185">Reference proteome</keyword>
<organism evidence="2 3">
    <name type="scientific">Streptomyces mexicanus</name>
    <dbReference type="NCBI Taxonomy" id="178566"/>
    <lineage>
        <taxon>Bacteria</taxon>
        <taxon>Bacillati</taxon>
        <taxon>Actinomycetota</taxon>
        <taxon>Actinomycetes</taxon>
        <taxon>Kitasatosporales</taxon>
        <taxon>Streptomycetaceae</taxon>
        <taxon>Streptomyces</taxon>
    </lineage>
</organism>
<dbReference type="PANTHER" id="PTHR21310:SF42">
    <property type="entry name" value="BIFUNCTIONAL AAC_APH"/>
    <property type="match status" value="1"/>
</dbReference>
<protein>
    <submittedName>
        <fullName evidence="2">Aminoglycoside phosphotransferase family protein</fullName>
    </submittedName>
</protein>
<name>A0A7X1LSR6_9ACTN</name>